<keyword evidence="1" id="KW-0808">Transferase</keyword>
<dbReference type="RefSeq" id="WP_078483820.1">
    <property type="nucleotide sequence ID" value="NZ_MPRL01000036.1"/>
</dbReference>
<evidence type="ECO:0000313" key="5">
    <source>
        <dbReference type="Proteomes" id="UP000191110"/>
    </source>
</evidence>
<feature type="domain" description="N-acetyltransferase" evidence="3">
    <location>
        <begin position="7"/>
        <end position="159"/>
    </location>
</feature>
<comment type="caution">
    <text evidence="4">The sequence shown here is derived from an EMBL/GenBank/DDBJ whole genome shotgun (WGS) entry which is preliminary data.</text>
</comment>
<dbReference type="AlphaFoldDB" id="A0A1T2L4H7"/>
<dbReference type="PANTHER" id="PTHR43877">
    <property type="entry name" value="AMINOALKYLPHOSPHONATE N-ACETYLTRANSFERASE-RELATED-RELATED"/>
    <property type="match status" value="1"/>
</dbReference>
<reference evidence="4 5" key="1">
    <citation type="submission" date="2016-11" db="EMBL/GenBank/DDBJ databases">
        <title>Mixed transmission modes and dynamic genome evolution in an obligate animal-bacterial symbiosis.</title>
        <authorList>
            <person name="Russell S.L."/>
            <person name="Corbett-Detig R.B."/>
            <person name="Cavanaugh C.M."/>
        </authorList>
    </citation>
    <scope>NUCLEOTIDE SEQUENCE [LARGE SCALE GENOMIC DNA]</scope>
    <source>
        <strain evidence="4">Sveles-Q1</strain>
    </source>
</reference>
<dbReference type="InterPro" id="IPR000182">
    <property type="entry name" value="GNAT_dom"/>
</dbReference>
<dbReference type="Proteomes" id="UP000191110">
    <property type="component" value="Unassembled WGS sequence"/>
</dbReference>
<dbReference type="EMBL" id="MPRL01000036">
    <property type="protein sequence ID" value="OOZ39974.1"/>
    <property type="molecule type" value="Genomic_DNA"/>
</dbReference>
<dbReference type="GO" id="GO:0016747">
    <property type="term" value="F:acyltransferase activity, transferring groups other than amino-acyl groups"/>
    <property type="evidence" value="ECO:0007669"/>
    <property type="project" value="InterPro"/>
</dbReference>
<dbReference type="PROSITE" id="PS51186">
    <property type="entry name" value="GNAT"/>
    <property type="match status" value="1"/>
</dbReference>
<sequence>MHPPIQPSFRPVTPDDFAAVCELVGSPDELYMVQPGAKFPWTVRQVARLVDQRRTLTVMEHNDRVIGFADLYGIEPGSHAFIGNLVVAALYRNKGLGRLLIAEMLKAIYGELALPEARIAVFESNRAAHRLYQKLGFKQYGTELRNREGQQLTLINLRRVAD</sequence>
<dbReference type="Gene3D" id="3.40.630.30">
    <property type="match status" value="1"/>
</dbReference>
<dbReference type="PANTHER" id="PTHR43877:SF2">
    <property type="entry name" value="AMINOALKYLPHOSPHONATE N-ACETYLTRANSFERASE-RELATED"/>
    <property type="match status" value="1"/>
</dbReference>
<proteinExistence type="predicted"/>
<accession>A0A1T2L4H7</accession>
<name>A0A1T2L4H7_9GAMM</name>
<gene>
    <name evidence="4" type="ORF">BOW53_09360</name>
</gene>
<evidence type="ECO:0000259" key="3">
    <source>
        <dbReference type="PROSITE" id="PS51186"/>
    </source>
</evidence>
<dbReference type="CDD" id="cd04301">
    <property type="entry name" value="NAT_SF"/>
    <property type="match status" value="1"/>
</dbReference>
<dbReference type="InterPro" id="IPR016181">
    <property type="entry name" value="Acyl_CoA_acyltransferase"/>
</dbReference>
<dbReference type="SUPFAM" id="SSF55729">
    <property type="entry name" value="Acyl-CoA N-acyltransferases (Nat)"/>
    <property type="match status" value="1"/>
</dbReference>
<evidence type="ECO:0000313" key="4">
    <source>
        <dbReference type="EMBL" id="OOZ39974.1"/>
    </source>
</evidence>
<organism evidence="4 5">
    <name type="scientific">Solemya pervernicosa gill symbiont</name>
    <dbReference type="NCBI Taxonomy" id="642797"/>
    <lineage>
        <taxon>Bacteria</taxon>
        <taxon>Pseudomonadati</taxon>
        <taxon>Pseudomonadota</taxon>
        <taxon>Gammaproteobacteria</taxon>
        <taxon>sulfur-oxidizing symbionts</taxon>
    </lineage>
</organism>
<dbReference type="OrthoDB" id="510731at2"/>
<dbReference type="InterPro" id="IPR050832">
    <property type="entry name" value="Bact_Acetyltransf"/>
</dbReference>
<protein>
    <recommendedName>
        <fullName evidence="3">N-acetyltransferase domain-containing protein</fullName>
    </recommendedName>
</protein>
<dbReference type="Pfam" id="PF00583">
    <property type="entry name" value="Acetyltransf_1"/>
    <property type="match status" value="1"/>
</dbReference>
<evidence type="ECO:0000256" key="2">
    <source>
        <dbReference type="ARBA" id="ARBA00023315"/>
    </source>
</evidence>
<evidence type="ECO:0000256" key="1">
    <source>
        <dbReference type="ARBA" id="ARBA00022679"/>
    </source>
</evidence>
<keyword evidence="2" id="KW-0012">Acyltransferase</keyword>
<keyword evidence="5" id="KW-1185">Reference proteome</keyword>